<protein>
    <recommendedName>
        <fullName evidence="3">CopG family transcriptional regulator</fullName>
    </recommendedName>
</protein>
<gene>
    <name evidence="1" type="ORF">CUTER_00120</name>
</gene>
<organism evidence="1 2">
    <name type="scientific">Corynebacterium uterequi</name>
    <dbReference type="NCBI Taxonomy" id="1072256"/>
    <lineage>
        <taxon>Bacteria</taxon>
        <taxon>Bacillati</taxon>
        <taxon>Actinomycetota</taxon>
        <taxon>Actinomycetes</taxon>
        <taxon>Mycobacteriales</taxon>
        <taxon>Corynebacteriaceae</taxon>
        <taxon>Corynebacterium</taxon>
    </lineage>
</organism>
<accession>A0A0G3H9L0</accession>
<reference evidence="1 2" key="1">
    <citation type="journal article" date="2015" name="Genome Announc.">
        <title>Virulence Factor Genes Detected in the Complete Genome Sequence of Corynebacterium uterequi DSM 45634, Isolated from the Uterus of a Maiden Mare.</title>
        <authorList>
            <person name="Ruckert C."/>
            <person name="Kriete M."/>
            <person name="Jaenicke S."/>
            <person name="Winkler A."/>
            <person name="Tauch A."/>
        </authorList>
    </citation>
    <scope>NUCLEOTIDE SEQUENCE [LARGE SCALE GENOMIC DNA]</scope>
    <source>
        <strain evidence="1 2">DSM 45634</strain>
    </source>
</reference>
<dbReference type="PATRIC" id="fig|1072256.5.peg.24"/>
<dbReference type="KEGG" id="cut:CUTER_00120"/>
<evidence type="ECO:0000313" key="1">
    <source>
        <dbReference type="EMBL" id="AKK10056.1"/>
    </source>
</evidence>
<dbReference type="EMBL" id="CP011546">
    <property type="protein sequence ID" value="AKK10056.1"/>
    <property type="molecule type" value="Genomic_DNA"/>
</dbReference>
<dbReference type="RefSeq" id="WP_047258721.1">
    <property type="nucleotide sequence ID" value="NZ_CP011546.1"/>
</dbReference>
<evidence type="ECO:0008006" key="3">
    <source>
        <dbReference type="Google" id="ProtNLM"/>
    </source>
</evidence>
<dbReference type="OrthoDB" id="4426404at2"/>
<reference evidence="2" key="2">
    <citation type="submission" date="2015-05" db="EMBL/GenBank/DDBJ databases">
        <title>Complete genome sequence of Corynebacterium uterequi DSM 45634, isolated from the uterus of a maiden mare.</title>
        <authorList>
            <person name="Ruckert C."/>
            <person name="Albersmeier A."/>
            <person name="Winkler A."/>
            <person name="Tauch A."/>
        </authorList>
    </citation>
    <scope>NUCLEOTIDE SEQUENCE [LARGE SCALE GENOMIC DNA]</scope>
    <source>
        <strain evidence="2">DSM 45634</strain>
    </source>
</reference>
<dbReference type="AlphaFoldDB" id="A0A0G3H9L0"/>
<name>A0A0G3H9L0_9CORY</name>
<sequence>MAFTLRLSHDQEQALTLLASAQGLSKHEAAVRAILTAAARLLDDAEITELARAELDGFAAHEARIRRARTSGGDA</sequence>
<dbReference type="Proteomes" id="UP000035548">
    <property type="component" value="Chromosome"/>
</dbReference>
<dbReference type="STRING" id="1072256.CUTER_00120"/>
<proteinExistence type="predicted"/>
<keyword evidence="2" id="KW-1185">Reference proteome</keyword>
<evidence type="ECO:0000313" key="2">
    <source>
        <dbReference type="Proteomes" id="UP000035548"/>
    </source>
</evidence>